<gene>
    <name evidence="2" type="ORF">KMW28_14585</name>
</gene>
<name>A0AAX1N049_9BACT</name>
<evidence type="ECO:0000313" key="2">
    <source>
        <dbReference type="EMBL" id="QWG00879.1"/>
    </source>
</evidence>
<accession>A0AAX1N049</accession>
<feature type="transmembrane region" description="Helical" evidence="1">
    <location>
        <begin position="6"/>
        <end position="27"/>
    </location>
</feature>
<dbReference type="KEGG" id="fya:KMW28_14585"/>
<dbReference type="Proteomes" id="UP000678679">
    <property type="component" value="Chromosome 1"/>
</dbReference>
<keyword evidence="3" id="KW-1185">Reference proteome</keyword>
<keyword evidence="1" id="KW-0812">Transmembrane</keyword>
<dbReference type="AlphaFoldDB" id="A0AAX1N049"/>
<organism evidence="2 3">
    <name type="scientific">Flammeovirga yaeyamensis</name>
    <dbReference type="NCBI Taxonomy" id="367791"/>
    <lineage>
        <taxon>Bacteria</taxon>
        <taxon>Pseudomonadati</taxon>
        <taxon>Bacteroidota</taxon>
        <taxon>Cytophagia</taxon>
        <taxon>Cytophagales</taxon>
        <taxon>Flammeovirgaceae</taxon>
        <taxon>Flammeovirga</taxon>
    </lineage>
</organism>
<reference evidence="2 3" key="1">
    <citation type="submission" date="2021-05" db="EMBL/GenBank/DDBJ databases">
        <title>Comparative genomic studies on the polysaccharide-degrading batcterial strains of the Flammeovirga genus.</title>
        <authorList>
            <person name="Zewei F."/>
            <person name="Zheng Z."/>
            <person name="Yu L."/>
            <person name="Ruyue G."/>
            <person name="Yanhong M."/>
            <person name="Yuanyuan C."/>
            <person name="Jingyan G."/>
            <person name="Wenjun H."/>
        </authorList>
    </citation>
    <scope>NUCLEOTIDE SEQUENCE [LARGE SCALE GENOMIC DNA]</scope>
    <source>
        <strain evidence="2 3">NBRC:100898</strain>
    </source>
</reference>
<dbReference type="EMBL" id="CP076132">
    <property type="protein sequence ID" value="QWG00879.1"/>
    <property type="molecule type" value="Genomic_DNA"/>
</dbReference>
<protein>
    <submittedName>
        <fullName evidence="2">Uncharacterized protein</fullName>
    </submittedName>
</protein>
<keyword evidence="1" id="KW-1133">Transmembrane helix</keyword>
<sequence length="52" mass="6201">METSNFIYKVIFILTLSTIFPMVGYYLDYRSKKKRFKRRSDIVGNQSNTDSK</sequence>
<dbReference type="RefSeq" id="WP_158297517.1">
    <property type="nucleotide sequence ID" value="NZ_CP076132.1"/>
</dbReference>
<evidence type="ECO:0000313" key="3">
    <source>
        <dbReference type="Proteomes" id="UP000678679"/>
    </source>
</evidence>
<proteinExistence type="predicted"/>
<evidence type="ECO:0000256" key="1">
    <source>
        <dbReference type="SAM" id="Phobius"/>
    </source>
</evidence>
<keyword evidence="1" id="KW-0472">Membrane</keyword>